<dbReference type="GO" id="GO:0004482">
    <property type="term" value="F:mRNA 5'-cap (guanine-N7-)-methyltransferase activity"/>
    <property type="evidence" value="ECO:0007669"/>
    <property type="project" value="InterPro"/>
</dbReference>
<proteinExistence type="predicted"/>
<comment type="catalytic activity">
    <reaction evidence="25">
        <text>a 5'-end (5'-triphosphoguanosine)-adenylyl-adenylyl-cytidylyl-adenosine in mRNA + 2 S-adenosyl-L-methionine = a 5'-end (N(7)-methyl 5'-triphosphoguanosine)-(2'-O-methyladenylyl)-adenylyl-cytidylyl-adenosine in mRNA + 2 S-adenosyl-L-homocysteine + H(+)</text>
        <dbReference type="Rhea" id="RHEA:65376"/>
        <dbReference type="Rhea" id="RHEA-COMP:16797"/>
        <dbReference type="Rhea" id="RHEA-COMP:16798"/>
        <dbReference type="ChEBI" id="CHEBI:15378"/>
        <dbReference type="ChEBI" id="CHEBI:57856"/>
        <dbReference type="ChEBI" id="CHEBI:59789"/>
        <dbReference type="ChEBI" id="CHEBI:156483"/>
        <dbReference type="ChEBI" id="CHEBI:156484"/>
        <dbReference type="EC" id="2.1.1.375"/>
    </reaction>
</comment>
<evidence type="ECO:0000256" key="2">
    <source>
        <dbReference type="ARBA" id="ARBA00004328"/>
    </source>
</evidence>
<evidence type="ECO:0000256" key="13">
    <source>
        <dbReference type="ARBA" id="ARBA00022840"/>
    </source>
</evidence>
<dbReference type="GO" id="GO:0003968">
    <property type="term" value="F:RNA-directed RNA polymerase activity"/>
    <property type="evidence" value="ECO:0007669"/>
    <property type="project" value="UniProtKB-KW"/>
</dbReference>
<gene>
    <name evidence="29" type="primary">L</name>
</gene>
<evidence type="ECO:0000256" key="1">
    <source>
        <dbReference type="ARBA" id="ARBA00004192"/>
    </source>
</evidence>
<organism evidence="29 30">
    <name type="scientific">Tacheng Tick Virus 7</name>
    <dbReference type="NCBI Taxonomy" id="1608089"/>
    <lineage>
        <taxon>Viruses</taxon>
        <taxon>Riboviria</taxon>
        <taxon>Orthornavirae</taxon>
        <taxon>Negarnaviricota</taxon>
        <taxon>Haploviricotina</taxon>
        <taxon>Monjiviricetes</taxon>
        <taxon>Mononegavirales</taxon>
        <taxon>Rhabdoviridae</taxon>
        <taxon>Deltarhabdovirinae</taxon>
        <taxon>Gammaricinrhavirus</taxon>
        <taxon>Gammaricinrhavirus tacheng</taxon>
    </lineage>
</organism>
<keyword evidence="9" id="KW-0949">S-adenosyl-L-methionine</keyword>
<dbReference type="RefSeq" id="YP_009304476.1">
    <property type="nucleotide sequence ID" value="NC_031272.1"/>
</dbReference>
<evidence type="ECO:0000256" key="5">
    <source>
        <dbReference type="ARBA" id="ARBA00022484"/>
    </source>
</evidence>
<evidence type="ECO:0000256" key="17">
    <source>
        <dbReference type="ARBA" id="ARBA00023200"/>
    </source>
</evidence>
<dbReference type="Pfam" id="PF14314">
    <property type="entry name" value="Methyltrans_Mon_2nd"/>
    <property type="match status" value="1"/>
</dbReference>
<evidence type="ECO:0000259" key="28">
    <source>
        <dbReference type="PROSITE" id="PS51590"/>
    </source>
</evidence>
<dbReference type="Proteomes" id="UP000202562">
    <property type="component" value="Segment"/>
</dbReference>
<evidence type="ECO:0000256" key="8">
    <source>
        <dbReference type="ARBA" id="ARBA00022679"/>
    </source>
</evidence>
<dbReference type="GO" id="GO:0016787">
    <property type="term" value="F:hydrolase activity"/>
    <property type="evidence" value="ECO:0007669"/>
    <property type="project" value="UniProtKB-KW"/>
</dbReference>
<evidence type="ECO:0000256" key="23">
    <source>
        <dbReference type="ARBA" id="ARBA00031012"/>
    </source>
</evidence>
<dbReference type="InterPro" id="IPR014023">
    <property type="entry name" value="Mononeg_RNA_pol_cat"/>
</dbReference>
<dbReference type="EMBL" id="KM817642">
    <property type="protein sequence ID" value="AJG39148.1"/>
    <property type="molecule type" value="Viral_cRNA"/>
</dbReference>
<keyword evidence="13" id="KW-0067">ATP-binding</keyword>
<evidence type="ECO:0000313" key="30">
    <source>
        <dbReference type="Proteomes" id="UP000202562"/>
    </source>
</evidence>
<comment type="catalytic activity">
    <reaction evidence="20">
        <text>a 5'-end (5'-triphosphoguanosine)-(2'-O-methyladenylyl)-adenylyl-cytidylyl-adenosine in mRNA + S-adenosyl-L-methionine = a 5'-end (N(7)-methyl 5'-triphosphoguanosine)-(2'-O-methyladenylyl)-adenylyl-cytidylyl-adenosine in mRNA + S-adenosyl-L-homocysteine</text>
        <dbReference type="Rhea" id="RHEA:65440"/>
        <dbReference type="Rhea" id="RHEA-COMP:16798"/>
        <dbReference type="Rhea" id="RHEA-COMP:16801"/>
        <dbReference type="ChEBI" id="CHEBI:57856"/>
        <dbReference type="ChEBI" id="CHEBI:59789"/>
        <dbReference type="ChEBI" id="CHEBI:156482"/>
        <dbReference type="ChEBI" id="CHEBI:156483"/>
    </reaction>
</comment>
<dbReference type="EC" id="2.1.1.375" evidence="21"/>
<dbReference type="GeneID" id="29126920"/>
<keyword evidence="6" id="KW-0489">Methyltransferase</keyword>
<feature type="domain" description="RdRp catalytic" evidence="27">
    <location>
        <begin position="594"/>
        <end position="780"/>
    </location>
</feature>
<feature type="domain" description="Mononegavirus-type SAM-dependent 2'-O-MTase" evidence="28">
    <location>
        <begin position="1717"/>
        <end position="1916"/>
    </location>
</feature>
<evidence type="ECO:0000256" key="22">
    <source>
        <dbReference type="ARBA" id="ARBA00030436"/>
    </source>
</evidence>
<protein>
    <recommendedName>
        <fullName evidence="23">Replicase</fullName>
        <ecNumber evidence="21">2.1.1.375</ecNumber>
        <ecNumber evidence="3">2.7.7.48</ecNumber>
        <ecNumber evidence="4">2.7.7.88</ecNumber>
    </recommendedName>
    <alternativeName>
        <fullName evidence="22">Transcriptase</fullName>
    </alternativeName>
</protein>
<keyword evidence="15" id="KW-0693">Viral RNA replication</keyword>
<evidence type="ECO:0000256" key="21">
    <source>
        <dbReference type="ARBA" id="ARBA00026099"/>
    </source>
</evidence>
<dbReference type="GO" id="GO:0030430">
    <property type="term" value="C:host cell cytoplasm"/>
    <property type="evidence" value="ECO:0007669"/>
    <property type="project" value="UniProtKB-SubCell"/>
</dbReference>
<keyword evidence="17" id="KW-1035">Host cytoplasm</keyword>
<dbReference type="InterPro" id="IPR025786">
    <property type="entry name" value="Mononega_L_MeTrfase"/>
</dbReference>
<evidence type="ECO:0000313" key="29">
    <source>
        <dbReference type="EMBL" id="AJG39148.1"/>
    </source>
</evidence>
<dbReference type="GO" id="GO:0005524">
    <property type="term" value="F:ATP binding"/>
    <property type="evidence" value="ECO:0007669"/>
    <property type="project" value="UniProtKB-KW"/>
</dbReference>
<keyword evidence="30" id="KW-1185">Reference proteome</keyword>
<keyword evidence="18" id="KW-0511">Multifunctional enzyme</keyword>
<keyword evidence="12" id="KW-0378">Hydrolase</keyword>
<evidence type="ECO:0000256" key="7">
    <source>
        <dbReference type="ARBA" id="ARBA00022664"/>
    </source>
</evidence>
<reference evidence="29 30" key="1">
    <citation type="journal article" date="2015" name="Elife">
        <title>Unprecedented genomic diversity of RNA viruses in arthropods reveals the ancestry of negative-sense RNA viruses.</title>
        <authorList>
            <person name="Li C.X."/>
            <person name="Shi M."/>
            <person name="Tian J.H."/>
            <person name="Lin X.D."/>
            <person name="Kang Y.J."/>
            <person name="Chen L.J."/>
            <person name="Qin X.C."/>
            <person name="Xu J."/>
            <person name="Holmes E.C."/>
            <person name="Zhang Y.Z."/>
        </authorList>
    </citation>
    <scope>NUCLEOTIDE SEQUENCE [LARGE SCALE GENOMIC DNA]</scope>
    <source>
        <strain evidence="29 30">TCRP-3</strain>
    </source>
</reference>
<comment type="subcellular location">
    <subcellularLocation>
        <location evidence="1">Host cytoplasm</location>
    </subcellularLocation>
    <subcellularLocation>
        <location evidence="2">Virion</location>
    </subcellularLocation>
</comment>
<comment type="catalytic activity">
    <reaction evidence="24">
        <text>a 5'-end (5'-triphosphoguanosine)-adenylyl-adenylyl-cytidylyl-adenosine in mRNA + S-adenosyl-L-methionine = a 5'-end (5'-triphosphoguanosine)-(2'-O-methyladenylyl)-adenylyl-cytidylyl-adenosine in mRNA + S-adenosyl-L-homocysteine + H(+)</text>
        <dbReference type="Rhea" id="RHEA:65380"/>
        <dbReference type="Rhea" id="RHEA-COMP:16797"/>
        <dbReference type="Rhea" id="RHEA-COMP:16801"/>
        <dbReference type="ChEBI" id="CHEBI:15378"/>
        <dbReference type="ChEBI" id="CHEBI:57856"/>
        <dbReference type="ChEBI" id="CHEBI:59789"/>
        <dbReference type="ChEBI" id="CHEBI:156482"/>
        <dbReference type="ChEBI" id="CHEBI:156484"/>
    </reaction>
</comment>
<dbReference type="PROSITE" id="PS51590">
    <property type="entry name" value="SAM_MT_MNV_L"/>
    <property type="match status" value="1"/>
</dbReference>
<evidence type="ECO:0000256" key="20">
    <source>
        <dbReference type="ARBA" id="ARBA00024499"/>
    </source>
</evidence>
<keyword evidence="14" id="KW-0946">Virion</keyword>
<evidence type="ECO:0000256" key="3">
    <source>
        <dbReference type="ARBA" id="ARBA00012494"/>
    </source>
</evidence>
<keyword evidence="5 29" id="KW-0696">RNA-directed RNA polymerase</keyword>
<evidence type="ECO:0000256" key="24">
    <source>
        <dbReference type="ARBA" id="ARBA00047332"/>
    </source>
</evidence>
<comment type="catalytic activity">
    <reaction evidence="19">
        <text>a 5'-end triphospho-adenylyl-adenylyl-cytidylyl-adenosine in mRNA + GDP + H(+) = a 5'-end (5'-triphosphoguanosine)-adenylyl-adenylyl-cytidylyl-adenosine in mRNA + diphosphate</text>
        <dbReference type="Rhea" id="RHEA:65436"/>
        <dbReference type="Rhea" id="RHEA-COMP:16797"/>
        <dbReference type="Rhea" id="RHEA-COMP:16799"/>
        <dbReference type="ChEBI" id="CHEBI:15378"/>
        <dbReference type="ChEBI" id="CHEBI:33019"/>
        <dbReference type="ChEBI" id="CHEBI:58189"/>
        <dbReference type="ChEBI" id="CHEBI:156484"/>
        <dbReference type="ChEBI" id="CHEBI:156503"/>
        <dbReference type="EC" id="2.7.7.88"/>
    </reaction>
</comment>
<dbReference type="Pfam" id="PF00946">
    <property type="entry name" value="Mononeg_RNA_pol"/>
    <property type="match status" value="1"/>
</dbReference>
<sequence>MTSRGNNSYPDTHLNSPIRSFIHQAVIEGTRGHCNKFKYDKCKQDLTRLLTACERDGRRPKALQACPATGQAKVLAIMGQNGFQLSQEERQYCDWVEIAKKGLEFVSLQIQALPEPARPTIDVDTLIPSLAENSVALGYLRSQSLWEYIIFLTSSSLAGVSCDKSAPFYHRVTPINLDQGVYRVALDDDHQLYLSKFNALLVGPDHSQPHSPLTGWFFGRETLLMYGNLISERACLILSSIIAGDLNTENLLNFAELKTILGWGDALISHMGRDAYKVIKCYEPLTLGVMLSSHNEPYCDNKKFLQSTIKGLDSVFTQYPMARTLTNILTHFLESLDIHKLSQAFGLYRCWGHPSIDTTAGISKVKQLAQAPKMMDHDLITKIQRKFKELLFISYRRKHKLWPKFSLDPGGKLTYLGNQLDSGHMFSRRHHRYRLSDWDYVVLEKTVDIEDNFNLSTLLSDKAVSPSKSEVVASVANRKGIPYVSRRVIMAWLKSNYTTARAFLKEIQEAGFSTDDLIIGVCPKEREMKMEPRLFAVMTMKVRLYFVLTESLLAEHMLPLFPQVTMIDDAIKLTKKIYHATRSMGDKEITELLIPIITNIDFEKWNLNMRAELVNPIFRVMDQFFGFTNVFERTHDIFEQSTIYLTDNTLEMSVDPSHTDLADGPGVWHGHKGGFEGLRQKGWTIVTIILLELVSDSYPLRHTIMGQGDNQVIISRLTSHHREQGKLHCVKGPREVRMIHASFLESLADTLERVGLPLKASETWSSCRLFMYGKEMYWDSMPLAMSQKRIARMFPLANELYPSLENALSTIFCNGNSAALSDISPLHAFIIGVIQAIHCIRSHMAYSPLIGDGLMKLSVMEGSVWSVVLTSTKITRRLPVKDVEKLFQNHQAEIPLWILLFPKVLGGYPVQSLLDFMNRGFPDPVSQWISLLKKLFLLPCCPDILKRVCCAIVWPEFSPDINASMLLEDPISVNALMPTNGAGVIRKQVEDWMQHTEFIQNQSFKDMMTYAFTSQAPIDILLAKGDIYWPRLMHDIRDATVGGYAKSFIDKIAKTSTSMEVARTSSVTPLVPKIRQAEKRYFNSVIYKLGKGDTHLIMPTCSAKHADWLRRTGWKKDVMAGVTTPHPLEIFDVTVRTELGCATCNTDDTSRSNYIVAKISDDLRQHPTSYLTRIGDSVPYLGSSTTEKVKAPVGMKLINTTPLLKRALSLLRANNWFVSPDDPLGRLLRRLVQSMTDMNPEIFETPTVSKTGSADHRYHDSALKHGGFNMTKYNAGTFLHLVTTTLSRYSKGSENVTLHYQASLCYLQGLFSIMLNYHLVTQHHCALHAHLSCPECVVKVYDEDIKGDPLLDLIEFPSLRDNPLLWVPKEQIAGLTTPHKFETVAEYSHELMHFGVALELVKRALSIRDELEYELGTGSSLTAPLVWGMSMDSLKLLEACCSILLIVYLSKRKPLAWADIDDSVVGNFFNWLTETQLSYLSPLGIIFYDSYSRLRLSTSLYGIKSPSSAPPTNRAVQKATLAAIQAVILMRLEGVMRQWASGFKIIWGGIDNPYDSLSLAITYHALISPHETLTERHYRALILAIRETKAQEQSEKTDIINAVKATVLNPSDQSLQPALSGAVQRKLVEVINRLPLQYSGASADYLQKSYKGPTNKDRCVQAPVRTLTQPQLAMLPKAAYLLWDLERERDYDPYELWRIPEESIPPVPVEYYSHFYRPDPLDSTAHYKITSVLHASQLLTRRVLYALSGGDGTGGNTLTLLRLYPDARVYYNTLVSFHDIVPQILGEFSPASFDGHTGWTRRLIGFQDSVEGVTDLTDPLLVDQVSSVLGGNLLDLVVSDMEGGGWTDPDPGLKLANNVCRISHIMSPNGAACVKYYASNRYALAAGLLTISQYFAKVSLWRSEFTSSKSTECYILAVGPLHHQQTDDHLLDTGMRVCQVTPTKVLLDHISDLRRRMEQDTLPRANLASSRQYSAVLRTEIHTHALERELLALLKRANLVSTHNTLDLYRVFEKLFQYSGKLLNPKAVVSHKLISIKISEHVDTDKAWNIISVWCMAIVVMLASPDLVERSLKTMLEGWLIGYQTVKGNWGFIIASEALVPGREGYCSRGNFFQRRVGSFSSSNKWAKRIMKMASLLSRKVSFLGLTDGAVQRIDITWGPAPHGSQLEQNLGVSAPSACHWIIHLPAKMTPRTPPHVIASFPLHEWMRGAHFLRL</sequence>
<evidence type="ECO:0000256" key="10">
    <source>
        <dbReference type="ARBA" id="ARBA00022695"/>
    </source>
</evidence>
<keyword evidence="7" id="KW-0507">mRNA processing</keyword>
<evidence type="ECO:0000256" key="25">
    <source>
        <dbReference type="ARBA" id="ARBA00047370"/>
    </source>
</evidence>
<accession>A0A0B5KXG9</accession>
<evidence type="ECO:0000256" key="4">
    <source>
        <dbReference type="ARBA" id="ARBA00012582"/>
    </source>
</evidence>
<evidence type="ECO:0000256" key="9">
    <source>
        <dbReference type="ARBA" id="ARBA00022691"/>
    </source>
</evidence>
<comment type="catalytic activity">
    <reaction evidence="26">
        <text>GTP + H2O = GDP + phosphate + H(+)</text>
        <dbReference type="Rhea" id="RHEA:19669"/>
        <dbReference type="ChEBI" id="CHEBI:15377"/>
        <dbReference type="ChEBI" id="CHEBI:15378"/>
        <dbReference type="ChEBI" id="CHEBI:37565"/>
        <dbReference type="ChEBI" id="CHEBI:43474"/>
        <dbReference type="ChEBI" id="CHEBI:58189"/>
    </reaction>
</comment>
<evidence type="ECO:0000256" key="14">
    <source>
        <dbReference type="ARBA" id="ARBA00022844"/>
    </source>
</evidence>
<evidence type="ECO:0000256" key="15">
    <source>
        <dbReference type="ARBA" id="ARBA00022953"/>
    </source>
</evidence>
<dbReference type="InterPro" id="IPR039530">
    <property type="entry name" value="L_methyltransferase_rhabdo"/>
</dbReference>
<evidence type="ECO:0000256" key="16">
    <source>
        <dbReference type="ARBA" id="ARBA00023042"/>
    </source>
</evidence>
<name>A0A0B5KXG9_9RHAB</name>
<keyword evidence="11" id="KW-0547">Nucleotide-binding</keyword>
<evidence type="ECO:0000256" key="6">
    <source>
        <dbReference type="ARBA" id="ARBA00022603"/>
    </source>
</evidence>
<dbReference type="EC" id="2.7.7.88" evidence="4"/>
<dbReference type="PROSITE" id="PS50526">
    <property type="entry name" value="RDRP_SSRNA_NEG_NONSEG"/>
    <property type="match status" value="1"/>
</dbReference>
<dbReference type="InterPro" id="IPR026890">
    <property type="entry name" value="Mononeg_mRNAcap"/>
</dbReference>
<keyword evidence="10" id="KW-0548">Nucleotidyltransferase</keyword>
<keyword evidence="8" id="KW-0808">Transferase</keyword>
<evidence type="ECO:0000256" key="26">
    <source>
        <dbReference type="ARBA" id="ARBA00048548"/>
    </source>
</evidence>
<keyword evidence="16" id="KW-0506">mRNA capping</keyword>
<evidence type="ECO:0000256" key="12">
    <source>
        <dbReference type="ARBA" id="ARBA00022801"/>
    </source>
</evidence>
<evidence type="ECO:0000259" key="27">
    <source>
        <dbReference type="PROSITE" id="PS50526"/>
    </source>
</evidence>
<dbReference type="GO" id="GO:0044423">
    <property type="term" value="C:virion component"/>
    <property type="evidence" value="ECO:0007669"/>
    <property type="project" value="UniProtKB-KW"/>
</dbReference>
<dbReference type="KEGG" id="vg:29126920"/>
<dbReference type="EC" id="2.7.7.48" evidence="3"/>
<dbReference type="Pfam" id="PF14318">
    <property type="entry name" value="Mononeg_mRNAcap"/>
    <property type="match status" value="1"/>
</dbReference>
<evidence type="ECO:0000256" key="18">
    <source>
        <dbReference type="ARBA" id="ARBA00023268"/>
    </source>
</evidence>
<evidence type="ECO:0000256" key="19">
    <source>
        <dbReference type="ARBA" id="ARBA00024494"/>
    </source>
</evidence>
<evidence type="ECO:0000256" key="11">
    <source>
        <dbReference type="ARBA" id="ARBA00022741"/>
    </source>
</evidence>